<reference evidence="2" key="1">
    <citation type="journal article" date="2019" name="Int. J. Syst. Evol. Microbiol.">
        <title>The Global Catalogue of Microorganisms (GCM) 10K type strain sequencing project: providing services to taxonomists for standard genome sequencing and annotation.</title>
        <authorList>
            <consortium name="The Broad Institute Genomics Platform"/>
            <consortium name="The Broad Institute Genome Sequencing Center for Infectious Disease"/>
            <person name="Wu L."/>
            <person name="Ma J."/>
        </authorList>
    </citation>
    <scope>NUCLEOTIDE SEQUENCE [LARGE SCALE GENOMIC DNA]</scope>
    <source>
        <strain evidence="2">JCM 4087</strain>
    </source>
</reference>
<dbReference type="RefSeq" id="WP_263342599.1">
    <property type="nucleotide sequence ID" value="NZ_JAGSYH010000013.1"/>
</dbReference>
<organism evidence="1 2">
    <name type="scientific">Acidicapsa dinghuensis</name>
    <dbReference type="NCBI Taxonomy" id="2218256"/>
    <lineage>
        <taxon>Bacteria</taxon>
        <taxon>Pseudomonadati</taxon>
        <taxon>Acidobacteriota</taxon>
        <taxon>Terriglobia</taxon>
        <taxon>Terriglobales</taxon>
        <taxon>Acidobacteriaceae</taxon>
        <taxon>Acidicapsa</taxon>
    </lineage>
</organism>
<evidence type="ECO:0000313" key="2">
    <source>
        <dbReference type="Proteomes" id="UP001596091"/>
    </source>
</evidence>
<accession>A0ABW1EMQ9</accession>
<comment type="caution">
    <text evidence="1">The sequence shown here is derived from an EMBL/GenBank/DDBJ whole genome shotgun (WGS) entry which is preliminary data.</text>
</comment>
<keyword evidence="2" id="KW-1185">Reference proteome</keyword>
<proteinExistence type="predicted"/>
<gene>
    <name evidence="1" type="ORF">ACFPT7_23030</name>
</gene>
<protein>
    <submittedName>
        <fullName evidence="1">Uncharacterized protein</fullName>
    </submittedName>
</protein>
<dbReference type="Proteomes" id="UP001596091">
    <property type="component" value="Unassembled WGS sequence"/>
</dbReference>
<name>A0ABW1EMQ9_9BACT</name>
<dbReference type="EMBL" id="JBHSPH010000017">
    <property type="protein sequence ID" value="MFC5865199.1"/>
    <property type="molecule type" value="Genomic_DNA"/>
</dbReference>
<evidence type="ECO:0000313" key="1">
    <source>
        <dbReference type="EMBL" id="MFC5865199.1"/>
    </source>
</evidence>
<sequence>MTIFLERAYTCRAFPTGPFHIPVLRGGEMAKTTITGNVDKKPVSQATQTKVQDALKSALKSELIGPTHHIEFTHINIVWDEAV</sequence>